<gene>
    <name evidence="6" type="ORF">BA724_13400</name>
</gene>
<reference evidence="6 7" key="1">
    <citation type="submission" date="2016-06" db="EMBL/GenBank/DDBJ databases">
        <title>Domibacillus iocasae genome sequencing.</title>
        <authorList>
            <person name="Verma A."/>
            <person name="Pal Y."/>
            <person name="Ojha A.K."/>
            <person name="Krishnamurthi S."/>
        </authorList>
    </citation>
    <scope>NUCLEOTIDE SEQUENCE [LARGE SCALE GENOMIC DNA]</scope>
    <source>
        <strain evidence="6 7">DSM 29979</strain>
    </source>
</reference>
<feature type="transmembrane region" description="Helical" evidence="5">
    <location>
        <begin position="228"/>
        <end position="245"/>
    </location>
</feature>
<dbReference type="RefSeq" id="WP_069939854.1">
    <property type="nucleotide sequence ID" value="NZ_MAMP01000025.1"/>
</dbReference>
<dbReference type="OrthoDB" id="5457526at2"/>
<keyword evidence="3 5" id="KW-1133">Transmembrane helix</keyword>
<evidence type="ECO:0000256" key="4">
    <source>
        <dbReference type="ARBA" id="ARBA00023136"/>
    </source>
</evidence>
<feature type="transmembrane region" description="Helical" evidence="5">
    <location>
        <begin position="97"/>
        <end position="117"/>
    </location>
</feature>
<comment type="similarity">
    <text evidence="5">Belongs to the 4-toluene sulfonate uptake permease (TSUP) (TC 2.A.102) family.</text>
</comment>
<evidence type="ECO:0000256" key="2">
    <source>
        <dbReference type="ARBA" id="ARBA00022692"/>
    </source>
</evidence>
<protein>
    <recommendedName>
        <fullName evidence="5">Probable membrane transporter protein</fullName>
    </recommendedName>
</protein>
<sequence>MIIILTMFLLGMLFGFIGAGGAGFVIAVLTVFFSVPIHMALGTSLAAMAFTSVSGAYSHYREGNTHLKIGLIVGGFAAAGSFGGAKLAAVIPGGSLHWLTAGMLFLSAFLLFVKLFFLKDTSKLIDEKNHIIWMKSIFLGLLAGVLSGTFGIGSAPFIQIGLMILLNLTIRQSVGTTMLVIVPLAIGGGIGYFSEGFIDFFLLLKVLIGTACGAYLGAKFTNIVPKPVLKSAIILTPTAAAVLLLF</sequence>
<keyword evidence="7" id="KW-1185">Reference proteome</keyword>
<dbReference type="GO" id="GO:0005886">
    <property type="term" value="C:plasma membrane"/>
    <property type="evidence" value="ECO:0007669"/>
    <property type="project" value="UniProtKB-SubCell"/>
</dbReference>
<feature type="transmembrane region" description="Helical" evidence="5">
    <location>
        <begin position="200"/>
        <end position="216"/>
    </location>
</feature>
<feature type="transmembrane region" description="Helical" evidence="5">
    <location>
        <begin position="39"/>
        <end position="57"/>
    </location>
</feature>
<evidence type="ECO:0000313" key="7">
    <source>
        <dbReference type="Proteomes" id="UP000095658"/>
    </source>
</evidence>
<comment type="caution">
    <text evidence="6">The sequence shown here is derived from an EMBL/GenBank/DDBJ whole genome shotgun (WGS) entry which is preliminary data.</text>
</comment>
<feature type="transmembrane region" description="Helical" evidence="5">
    <location>
        <begin position="172"/>
        <end position="193"/>
    </location>
</feature>
<dbReference type="InterPro" id="IPR002781">
    <property type="entry name" value="TM_pro_TauE-like"/>
</dbReference>
<feature type="transmembrane region" description="Helical" evidence="5">
    <location>
        <begin position="69"/>
        <end position="91"/>
    </location>
</feature>
<evidence type="ECO:0000256" key="1">
    <source>
        <dbReference type="ARBA" id="ARBA00004141"/>
    </source>
</evidence>
<feature type="transmembrane region" description="Helical" evidence="5">
    <location>
        <begin position="138"/>
        <end position="166"/>
    </location>
</feature>
<dbReference type="Pfam" id="PF01925">
    <property type="entry name" value="TauE"/>
    <property type="match status" value="1"/>
</dbReference>
<name>A0A1E7DK09_9BACI</name>
<organism evidence="6 7">
    <name type="scientific">Domibacillus iocasae</name>
    <dbReference type="NCBI Taxonomy" id="1714016"/>
    <lineage>
        <taxon>Bacteria</taxon>
        <taxon>Bacillati</taxon>
        <taxon>Bacillota</taxon>
        <taxon>Bacilli</taxon>
        <taxon>Bacillales</taxon>
        <taxon>Bacillaceae</taxon>
        <taxon>Domibacillus</taxon>
    </lineage>
</organism>
<accession>A0A1E7DK09</accession>
<feature type="transmembrane region" description="Helical" evidence="5">
    <location>
        <begin position="7"/>
        <end position="33"/>
    </location>
</feature>
<keyword evidence="4 5" id="KW-0472">Membrane</keyword>
<dbReference type="STRING" id="1714016.BA724_13400"/>
<dbReference type="PANTHER" id="PTHR43483">
    <property type="entry name" value="MEMBRANE TRANSPORTER PROTEIN HI_0806-RELATED"/>
    <property type="match status" value="1"/>
</dbReference>
<dbReference type="PANTHER" id="PTHR43483:SF3">
    <property type="entry name" value="MEMBRANE TRANSPORTER PROTEIN HI_0806-RELATED"/>
    <property type="match status" value="1"/>
</dbReference>
<proteinExistence type="inferred from homology"/>
<keyword evidence="2 5" id="KW-0812">Transmembrane</keyword>
<evidence type="ECO:0000256" key="5">
    <source>
        <dbReference type="RuleBase" id="RU363041"/>
    </source>
</evidence>
<dbReference type="EMBL" id="MAMP01000025">
    <property type="protein sequence ID" value="OES43416.1"/>
    <property type="molecule type" value="Genomic_DNA"/>
</dbReference>
<comment type="subcellular location">
    <subcellularLocation>
        <location evidence="5">Cell membrane</location>
        <topology evidence="5">Multi-pass membrane protein</topology>
    </subcellularLocation>
    <subcellularLocation>
        <location evidence="1">Membrane</location>
        <topology evidence="1">Multi-pass membrane protein</topology>
    </subcellularLocation>
</comment>
<keyword evidence="5" id="KW-1003">Cell membrane</keyword>
<evidence type="ECO:0000313" key="6">
    <source>
        <dbReference type="EMBL" id="OES43416.1"/>
    </source>
</evidence>
<dbReference type="Proteomes" id="UP000095658">
    <property type="component" value="Unassembled WGS sequence"/>
</dbReference>
<dbReference type="AlphaFoldDB" id="A0A1E7DK09"/>
<evidence type="ECO:0000256" key="3">
    <source>
        <dbReference type="ARBA" id="ARBA00022989"/>
    </source>
</evidence>